<dbReference type="Pfam" id="PF03950">
    <property type="entry name" value="tRNA-synt_1c_C"/>
    <property type="match status" value="1"/>
</dbReference>
<dbReference type="PROSITE" id="PS00178">
    <property type="entry name" value="AA_TRNA_LIGASE_I"/>
    <property type="match status" value="1"/>
</dbReference>
<dbReference type="EMBL" id="ACNN01000014">
    <property type="protein sequence ID" value="EEN83090.1"/>
    <property type="molecule type" value="Genomic_DNA"/>
</dbReference>
<dbReference type="InterPro" id="IPR004514">
    <property type="entry name" value="Gln-tRNA-synth"/>
</dbReference>
<feature type="domain" description="Glutamyl/glutaminyl-tRNA synthetase class Ib catalytic" evidence="13">
    <location>
        <begin position="40"/>
        <end position="351"/>
    </location>
</feature>
<sequence length="574" mass="65994">MNENAPALPIEEPKEEKRSLNFVEQIVEQNLAEELNEGRVQTRFPPEPNGYLHIGHAKAICIDFGIAQRYGGVCNLRFDDTNPIKEDVEYVDSIKEDIHWLGFEYGNIYYASDYFEQLYAFAERLIMEGHAYVDEQSAEEIAKQKGTPTEPGVASPYRDRPREESLDLFHRMNAGEFPEGAMTLRAKIDMASSNMHFRDPIIYRIIKHPHHRTGNTWNVYPMYDFAHGQSDYFEGVTHSICTLEFVPHRPLYDYFIDLLKPQDSDYRPRQYEFNRLNLTHTMMSKRKLLALVKEGLVAGWDDPRMPTICGYRRRGYTPQAIRNFVDSIGYTKYDGMIDVALLEHAVREDLNRISTRVSGVLDPIKLVITNYPEGQTEDFEAINNPEDPTAGSHVITFSRELWIERDDFMEEAPKKYFRLTPGGEVRLKNAYIVRCTGCKKDADGNILEVYAEYDPETRSGLPGSNRKVKGTIHWLSIAHSMDAEVRLYDHLFLDEDPSSVEGKELAELLNPESLKVLSHAKVETFLHDAAVGAHYQFQRIGYFVVDKDTAKEGRLILNRTTSLKDTWGKIATKK</sequence>
<dbReference type="InterPro" id="IPR001412">
    <property type="entry name" value="aa-tRNA-synth_I_CS"/>
</dbReference>
<dbReference type="InterPro" id="IPR020059">
    <property type="entry name" value="Glu/Gln-tRNA-synth_Ib_codon-bd"/>
</dbReference>
<keyword evidence="7 11" id="KW-0648">Protein biosynthesis</keyword>
<keyword evidence="3" id="KW-0963">Cytoplasm</keyword>
<comment type="caution">
    <text evidence="16">The sequence shown here is derived from an EMBL/GenBank/DDBJ whole genome shotgun (WGS) entry which is preliminary data.</text>
</comment>
<comment type="catalytic activity">
    <reaction evidence="9">
        <text>tRNA(Gln) + L-glutamine + ATP = L-glutaminyl-tRNA(Gln) + AMP + diphosphate</text>
        <dbReference type="Rhea" id="RHEA:20121"/>
        <dbReference type="Rhea" id="RHEA-COMP:9662"/>
        <dbReference type="Rhea" id="RHEA-COMP:9681"/>
        <dbReference type="ChEBI" id="CHEBI:30616"/>
        <dbReference type="ChEBI" id="CHEBI:33019"/>
        <dbReference type="ChEBI" id="CHEBI:58359"/>
        <dbReference type="ChEBI" id="CHEBI:78442"/>
        <dbReference type="ChEBI" id="CHEBI:78521"/>
        <dbReference type="ChEBI" id="CHEBI:456215"/>
        <dbReference type="EC" id="6.1.1.18"/>
    </reaction>
</comment>
<evidence type="ECO:0000256" key="3">
    <source>
        <dbReference type="ARBA" id="ARBA00022490"/>
    </source>
</evidence>
<dbReference type="Proteomes" id="UP000004295">
    <property type="component" value="Unassembled WGS sequence"/>
</dbReference>
<evidence type="ECO:0000256" key="1">
    <source>
        <dbReference type="ARBA" id="ARBA00005594"/>
    </source>
</evidence>
<evidence type="ECO:0000256" key="5">
    <source>
        <dbReference type="ARBA" id="ARBA00022741"/>
    </source>
</evidence>
<gene>
    <name evidence="16" type="primary">glnS</name>
    <name evidence="16" type="ORF">POREN0001_0743</name>
</gene>
<dbReference type="GeneID" id="93365168"/>
<keyword evidence="8 11" id="KW-0030">Aminoacyl-tRNA synthetase</keyword>
<name>C3J9J2_POREA</name>
<dbReference type="FunFam" id="2.40.240.10:FF:000001">
    <property type="entry name" value="Glutamine--tRNA ligase"/>
    <property type="match status" value="1"/>
</dbReference>
<dbReference type="SUPFAM" id="SSF52374">
    <property type="entry name" value="Nucleotidylyl transferase"/>
    <property type="match status" value="1"/>
</dbReference>
<evidence type="ECO:0000313" key="16">
    <source>
        <dbReference type="EMBL" id="EEN83090.1"/>
    </source>
</evidence>
<keyword evidence="6 11" id="KW-0067">ATP-binding</keyword>
<evidence type="ECO:0000259" key="14">
    <source>
        <dbReference type="Pfam" id="PF03950"/>
    </source>
</evidence>
<dbReference type="InterPro" id="IPR000924">
    <property type="entry name" value="Glu/Gln-tRNA-synth"/>
</dbReference>
<dbReference type="InterPro" id="IPR011035">
    <property type="entry name" value="Ribosomal_bL25/Gln-tRNA_synth"/>
</dbReference>
<evidence type="ECO:0000259" key="13">
    <source>
        <dbReference type="Pfam" id="PF00749"/>
    </source>
</evidence>
<evidence type="ECO:0000256" key="10">
    <source>
        <dbReference type="NCBIfam" id="TIGR00440"/>
    </source>
</evidence>
<dbReference type="STRING" id="553175.POREN0001_0743"/>
<evidence type="ECO:0000259" key="15">
    <source>
        <dbReference type="Pfam" id="PF20974"/>
    </source>
</evidence>
<evidence type="ECO:0000313" key="17">
    <source>
        <dbReference type="Proteomes" id="UP000004295"/>
    </source>
</evidence>
<dbReference type="PANTHER" id="PTHR43097">
    <property type="entry name" value="GLUTAMINE-TRNA LIGASE"/>
    <property type="match status" value="1"/>
</dbReference>
<dbReference type="Pfam" id="PF00749">
    <property type="entry name" value="tRNA-synt_1c"/>
    <property type="match status" value="1"/>
</dbReference>
<evidence type="ECO:0000256" key="6">
    <source>
        <dbReference type="ARBA" id="ARBA00022840"/>
    </source>
</evidence>
<evidence type="ECO:0000256" key="7">
    <source>
        <dbReference type="ARBA" id="ARBA00022917"/>
    </source>
</evidence>
<accession>C3J9J2</accession>
<dbReference type="eggNOG" id="COG0008">
    <property type="taxonomic scope" value="Bacteria"/>
</dbReference>
<protein>
    <recommendedName>
        <fullName evidence="2 10">Glutamine--tRNA ligase</fullName>
        <ecNumber evidence="2 10">6.1.1.18</ecNumber>
    </recommendedName>
</protein>
<evidence type="ECO:0000256" key="12">
    <source>
        <dbReference type="SAM" id="MobiDB-lite"/>
    </source>
</evidence>
<organism evidence="16 17">
    <name type="scientific">Porphyromonas endodontalis (strain ATCC 35406 / DSM 24491 / JCM 8526 / CCUG 16442 / BCRC 14492 / NCTC 13058 / HG 370)</name>
    <name type="common">Bacteroides endodontalis</name>
    <dbReference type="NCBI Taxonomy" id="553175"/>
    <lineage>
        <taxon>Bacteria</taxon>
        <taxon>Pseudomonadati</taxon>
        <taxon>Bacteroidota</taxon>
        <taxon>Bacteroidia</taxon>
        <taxon>Bacteroidales</taxon>
        <taxon>Porphyromonadaceae</taxon>
        <taxon>Porphyromonas</taxon>
    </lineage>
</organism>
<dbReference type="FunFam" id="3.40.50.620:FF:000037">
    <property type="entry name" value="Glutamine--tRNA ligase cytoplasmic"/>
    <property type="match status" value="1"/>
</dbReference>
<proteinExistence type="inferred from homology"/>
<dbReference type="CDD" id="cd00807">
    <property type="entry name" value="GlnRS_core"/>
    <property type="match status" value="1"/>
</dbReference>
<keyword evidence="4 11" id="KW-0436">Ligase</keyword>
<evidence type="ECO:0000256" key="2">
    <source>
        <dbReference type="ARBA" id="ARBA00012836"/>
    </source>
</evidence>
<feature type="domain" description="Glutamyl/glutaminyl-tRNA synthetase class Ib anti-codon binding" evidence="14">
    <location>
        <begin position="355"/>
        <end position="454"/>
    </location>
</feature>
<comment type="similarity">
    <text evidence="1 11">Belongs to the class-I aminoacyl-tRNA synthetase family.</text>
</comment>
<dbReference type="PRINTS" id="PR00987">
    <property type="entry name" value="TRNASYNTHGLU"/>
</dbReference>
<evidence type="ECO:0000256" key="9">
    <source>
        <dbReference type="ARBA" id="ARBA00048270"/>
    </source>
</evidence>
<feature type="region of interest" description="Disordered" evidence="12">
    <location>
        <begin position="140"/>
        <end position="159"/>
    </location>
</feature>
<evidence type="ECO:0000256" key="8">
    <source>
        <dbReference type="ARBA" id="ARBA00023146"/>
    </source>
</evidence>
<dbReference type="InterPro" id="IPR020058">
    <property type="entry name" value="Glu/Gln-tRNA-synth_Ib_cat-dom"/>
</dbReference>
<dbReference type="InterPro" id="IPR014729">
    <property type="entry name" value="Rossmann-like_a/b/a_fold"/>
</dbReference>
<evidence type="ECO:0000256" key="4">
    <source>
        <dbReference type="ARBA" id="ARBA00022598"/>
    </source>
</evidence>
<dbReference type="GO" id="GO:0006425">
    <property type="term" value="P:glutaminyl-tRNA aminoacylation"/>
    <property type="evidence" value="ECO:0007669"/>
    <property type="project" value="UniProtKB-UniRule"/>
</dbReference>
<dbReference type="AlphaFoldDB" id="C3J9J2"/>
<reference evidence="16 17" key="1">
    <citation type="submission" date="2009-04" db="EMBL/GenBank/DDBJ databases">
        <authorList>
            <person name="Sebastian Y."/>
            <person name="Madupu R."/>
            <person name="Durkin A.S."/>
            <person name="Torralba M."/>
            <person name="Methe B."/>
            <person name="Sutton G.G."/>
            <person name="Strausberg R.L."/>
            <person name="Nelson K.E."/>
        </authorList>
    </citation>
    <scope>NUCLEOTIDE SEQUENCE [LARGE SCALE GENOMIC DNA]</scope>
    <source>
        <strain evidence="17">ATCC 35406 / BCRC 14492 / JCM 8526 / NCTC 13058 / HG 370</strain>
    </source>
</reference>
<dbReference type="InterPro" id="IPR050132">
    <property type="entry name" value="Gln/Glu-tRNA_Ligase"/>
</dbReference>
<dbReference type="FunFam" id="1.10.1160.10:FF:000001">
    <property type="entry name" value="Glutamine--tRNA ligase"/>
    <property type="match status" value="1"/>
</dbReference>
<dbReference type="NCBIfam" id="TIGR00440">
    <property type="entry name" value="glnS"/>
    <property type="match status" value="1"/>
</dbReference>
<dbReference type="Pfam" id="PF20974">
    <property type="entry name" value="tRNA-synt_1c_C2"/>
    <property type="match status" value="1"/>
</dbReference>
<dbReference type="InterPro" id="IPR049437">
    <property type="entry name" value="tRNA-synt_1c_C2"/>
</dbReference>
<dbReference type="GO" id="GO:0004819">
    <property type="term" value="F:glutamine-tRNA ligase activity"/>
    <property type="evidence" value="ECO:0007669"/>
    <property type="project" value="UniProtKB-UniRule"/>
</dbReference>
<dbReference type="FunFam" id="3.90.800.10:FF:000001">
    <property type="entry name" value="Glutamine--tRNA ligase"/>
    <property type="match status" value="1"/>
</dbReference>
<dbReference type="Gene3D" id="2.40.240.10">
    <property type="entry name" value="Ribosomal Protein L25, Chain P"/>
    <property type="match status" value="2"/>
</dbReference>
<dbReference type="GO" id="GO:0005829">
    <property type="term" value="C:cytosol"/>
    <property type="evidence" value="ECO:0007669"/>
    <property type="project" value="TreeGrafter"/>
</dbReference>
<feature type="domain" description="tRNA synthetases class I (E and Q) anti-codon binding" evidence="15">
    <location>
        <begin position="471"/>
        <end position="546"/>
    </location>
</feature>
<dbReference type="GO" id="GO:0005524">
    <property type="term" value="F:ATP binding"/>
    <property type="evidence" value="ECO:0007669"/>
    <property type="project" value="UniProtKB-KW"/>
</dbReference>
<dbReference type="InterPro" id="IPR020056">
    <property type="entry name" value="Rbsml_bL25/Gln-tRNA_synth_N"/>
</dbReference>
<evidence type="ECO:0000256" key="11">
    <source>
        <dbReference type="RuleBase" id="RU363037"/>
    </source>
</evidence>
<dbReference type="NCBIfam" id="NF011291">
    <property type="entry name" value="PRK14703.1"/>
    <property type="match status" value="1"/>
</dbReference>
<dbReference type="RefSeq" id="WP_004333067.1">
    <property type="nucleotide sequence ID" value="NZ_ACNN01000014.1"/>
</dbReference>
<dbReference type="Gene3D" id="3.40.50.620">
    <property type="entry name" value="HUPs"/>
    <property type="match status" value="1"/>
</dbReference>
<keyword evidence="17" id="KW-1185">Reference proteome</keyword>
<dbReference type="EC" id="6.1.1.18" evidence="2 10"/>
<dbReference type="PANTHER" id="PTHR43097:SF5">
    <property type="entry name" value="GLUTAMATE--TRNA LIGASE"/>
    <property type="match status" value="1"/>
</dbReference>
<keyword evidence="5 11" id="KW-0547">Nucleotide-binding</keyword>
<dbReference type="SUPFAM" id="SSF50715">
    <property type="entry name" value="Ribosomal protein L25-like"/>
    <property type="match status" value="1"/>
</dbReference>